<comment type="caution">
    <text evidence="8">The sequence shown here is derived from an EMBL/GenBank/DDBJ whole genome shotgun (WGS) entry which is preliminary data.</text>
</comment>
<feature type="transmembrane region" description="Helical" evidence="6">
    <location>
        <begin position="264"/>
        <end position="284"/>
    </location>
</feature>
<evidence type="ECO:0000313" key="8">
    <source>
        <dbReference type="EMBL" id="MCU9840234.1"/>
    </source>
</evidence>
<gene>
    <name evidence="8" type="ORF">OEZ49_20950</name>
</gene>
<proteinExistence type="predicted"/>
<keyword evidence="3 6" id="KW-0812">Transmembrane</keyword>
<evidence type="ECO:0000256" key="4">
    <source>
        <dbReference type="ARBA" id="ARBA00022989"/>
    </source>
</evidence>
<feature type="transmembrane region" description="Helical" evidence="6">
    <location>
        <begin position="296"/>
        <end position="315"/>
    </location>
</feature>
<dbReference type="PANTHER" id="PTHR35007:SF1">
    <property type="entry name" value="PILUS ASSEMBLY PROTEIN"/>
    <property type="match status" value="1"/>
</dbReference>
<dbReference type="PANTHER" id="PTHR35007">
    <property type="entry name" value="INTEGRAL MEMBRANE PROTEIN-RELATED"/>
    <property type="match status" value="1"/>
</dbReference>
<accession>A0ABT2WWH6</accession>
<dbReference type="Proteomes" id="UP001321014">
    <property type="component" value="Unassembled WGS sequence"/>
</dbReference>
<keyword evidence="4 6" id="KW-1133">Transmembrane helix</keyword>
<dbReference type="RefSeq" id="WP_263390109.1">
    <property type="nucleotide sequence ID" value="NZ_JAOVQN010000031.1"/>
</dbReference>
<reference evidence="8 9" key="1">
    <citation type="submission" date="2022-10" db="EMBL/GenBank/DDBJ databases">
        <title>Ruegeria sp. nov., isolated from ocean surface water.</title>
        <authorList>
            <person name="He W."/>
            <person name="Wang L."/>
            <person name="Zhang D.-F."/>
        </authorList>
    </citation>
    <scope>NUCLEOTIDE SEQUENCE [LARGE SCALE GENOMIC DNA]</scope>
    <source>
        <strain evidence="8 9">WL0004</strain>
    </source>
</reference>
<evidence type="ECO:0000256" key="2">
    <source>
        <dbReference type="ARBA" id="ARBA00022475"/>
    </source>
</evidence>
<keyword evidence="2" id="KW-1003">Cell membrane</keyword>
<evidence type="ECO:0000256" key="5">
    <source>
        <dbReference type="ARBA" id="ARBA00023136"/>
    </source>
</evidence>
<dbReference type="InterPro" id="IPR042094">
    <property type="entry name" value="T2SS_GspF_sf"/>
</dbReference>
<feature type="transmembrane region" description="Helical" evidence="6">
    <location>
        <begin position="118"/>
        <end position="137"/>
    </location>
</feature>
<feature type="transmembrane region" description="Helical" evidence="6">
    <location>
        <begin position="12"/>
        <end position="33"/>
    </location>
</feature>
<evidence type="ECO:0000256" key="6">
    <source>
        <dbReference type="SAM" id="Phobius"/>
    </source>
</evidence>
<keyword evidence="5 6" id="KW-0472">Membrane</keyword>
<feature type="transmembrane region" description="Helical" evidence="6">
    <location>
        <begin position="92"/>
        <end position="112"/>
    </location>
</feature>
<dbReference type="EMBL" id="JAOVQN010000031">
    <property type="protein sequence ID" value="MCU9840234.1"/>
    <property type="molecule type" value="Genomic_DNA"/>
</dbReference>
<comment type="subcellular location">
    <subcellularLocation>
        <location evidence="1">Cell membrane</location>
        <topology evidence="1">Multi-pass membrane protein</topology>
    </subcellularLocation>
</comment>
<name>A0ABT2WWH6_9RHOB</name>
<evidence type="ECO:0000256" key="3">
    <source>
        <dbReference type="ARBA" id="ARBA00022692"/>
    </source>
</evidence>
<protein>
    <submittedName>
        <fullName evidence="8">Type II secretion system F family protein</fullName>
    </submittedName>
</protein>
<sequence>METLFSNEFLNYVMLAAVFVGTFLLVTGLSQLFRPSENNAEARNRRLRMIQAGVSKEEVFALLRSDANSGLLNRLPFVGNLPRMLSMAGVSFSAKTFLVLCLLGSLATAAVASLLLPIWQTLPLAFTLGFVVPLLVLKNHHDKRKKALTAQLPDALDLLARGLRIGHPLNASISSVASEMPDPIGSEFGLIFDQINFGDDLPDAVQDFADRVGSEDAQYLAASIAIQYGTGGDLARIVTVLATVIRKRISLRNRIMAISAEGRLSGLLLSIIPLVIIGMMSINAPGYYTELSDDPTFIKLAILVVVLMVANVFCLHKLVNFRV</sequence>
<evidence type="ECO:0000256" key="1">
    <source>
        <dbReference type="ARBA" id="ARBA00004651"/>
    </source>
</evidence>
<organism evidence="8 9">
    <name type="scientific">Ruegeria marisflavi</name>
    <dbReference type="NCBI Taxonomy" id="2984152"/>
    <lineage>
        <taxon>Bacteria</taxon>
        <taxon>Pseudomonadati</taxon>
        <taxon>Pseudomonadota</taxon>
        <taxon>Alphaproteobacteria</taxon>
        <taxon>Rhodobacterales</taxon>
        <taxon>Roseobacteraceae</taxon>
        <taxon>Ruegeria</taxon>
    </lineage>
</organism>
<evidence type="ECO:0000259" key="7">
    <source>
        <dbReference type="Pfam" id="PF00482"/>
    </source>
</evidence>
<keyword evidence="9" id="KW-1185">Reference proteome</keyword>
<dbReference type="InterPro" id="IPR018076">
    <property type="entry name" value="T2SS_GspF_dom"/>
</dbReference>
<dbReference type="Gene3D" id="1.20.81.30">
    <property type="entry name" value="Type II secretion system (T2SS), domain F"/>
    <property type="match status" value="1"/>
</dbReference>
<feature type="domain" description="Type II secretion system protein GspF" evidence="7">
    <location>
        <begin position="156"/>
        <end position="281"/>
    </location>
</feature>
<dbReference type="Pfam" id="PF00482">
    <property type="entry name" value="T2SSF"/>
    <property type="match status" value="1"/>
</dbReference>
<evidence type="ECO:0000313" key="9">
    <source>
        <dbReference type="Proteomes" id="UP001321014"/>
    </source>
</evidence>